<dbReference type="PANTHER" id="PTHR35344:SF4">
    <property type="entry name" value="GAS VESICLE PROTEIN A1"/>
    <property type="match status" value="1"/>
</dbReference>
<dbReference type="Pfam" id="PF00741">
    <property type="entry name" value="Gas_vesicle"/>
    <property type="match status" value="1"/>
</dbReference>
<gene>
    <name evidence="4" type="ORF">LK09_14335</name>
</gene>
<protein>
    <submittedName>
        <fullName evidence="4">Gas vesicle protein GvpM</fullName>
    </submittedName>
</protein>
<evidence type="ECO:0000313" key="5">
    <source>
        <dbReference type="Proteomes" id="UP000031030"/>
    </source>
</evidence>
<proteinExistence type="inferred from homology"/>
<dbReference type="AlphaFoldDB" id="A0A0B2A501"/>
<evidence type="ECO:0000256" key="3">
    <source>
        <dbReference type="ARBA" id="ARBA00035646"/>
    </source>
</evidence>
<name>A0A0B2A501_9MICO</name>
<sequence>MSPTRDQRATLGALVDVLLDKGVYLDLDLIITVADIPLIGVNLRATIAGMETLLEYGLMREWDERIRAEAHDDPARG</sequence>
<keyword evidence="5" id="KW-1185">Reference proteome</keyword>
<comment type="caution">
    <text evidence="4">The sequence shown here is derived from an EMBL/GenBank/DDBJ whole genome shotgun (WGS) entry which is preliminary data.</text>
</comment>
<dbReference type="STRING" id="1348253.LK09_14335"/>
<dbReference type="GO" id="GO:0005198">
    <property type="term" value="F:structural molecule activity"/>
    <property type="evidence" value="ECO:0007669"/>
    <property type="project" value="InterPro"/>
</dbReference>
<dbReference type="InterPro" id="IPR000638">
    <property type="entry name" value="Gas-vesicle_GvpA-like"/>
</dbReference>
<evidence type="ECO:0000256" key="2">
    <source>
        <dbReference type="ARBA" id="ARBA00035108"/>
    </source>
</evidence>
<dbReference type="GO" id="GO:0012506">
    <property type="term" value="C:vesicle membrane"/>
    <property type="evidence" value="ECO:0007669"/>
    <property type="project" value="InterPro"/>
</dbReference>
<dbReference type="EMBL" id="JTDK01000014">
    <property type="protein sequence ID" value="KHK96643.1"/>
    <property type="molecule type" value="Genomic_DNA"/>
</dbReference>
<dbReference type="InterPro" id="IPR050530">
    <property type="entry name" value="GvpA"/>
</dbReference>
<dbReference type="Proteomes" id="UP000031030">
    <property type="component" value="Unassembled WGS sequence"/>
</dbReference>
<reference evidence="4 5" key="1">
    <citation type="submission" date="2014-11" db="EMBL/GenBank/DDBJ databases">
        <title>Genome sequence of Microbacterium mangrovi MUSC 115(T).</title>
        <authorList>
            <person name="Lee L.-H."/>
        </authorList>
    </citation>
    <scope>NUCLEOTIDE SEQUENCE [LARGE SCALE GENOMIC DNA]</scope>
    <source>
        <strain evidence="4 5">MUSC 115</strain>
    </source>
</reference>
<comment type="similarity">
    <text evidence="3">Belongs to the gas vesicle GvpA family.</text>
</comment>
<evidence type="ECO:0000256" key="1">
    <source>
        <dbReference type="ARBA" id="ARBA00022987"/>
    </source>
</evidence>
<evidence type="ECO:0000313" key="4">
    <source>
        <dbReference type="EMBL" id="KHK96643.1"/>
    </source>
</evidence>
<comment type="subcellular location">
    <subcellularLocation>
        <location evidence="2">Gas vesicle</location>
    </subcellularLocation>
</comment>
<dbReference type="GO" id="GO:0031411">
    <property type="term" value="C:gas vesicle"/>
    <property type="evidence" value="ECO:0007669"/>
    <property type="project" value="UniProtKB-SubCell"/>
</dbReference>
<keyword evidence="1" id="KW-0304">Gas vesicle</keyword>
<accession>A0A0B2A501</accession>
<dbReference type="PANTHER" id="PTHR35344">
    <property type="entry name" value="GAS VESICLE STRUCTURAL PROTEIN 2-RELATED"/>
    <property type="match status" value="1"/>
</dbReference>
<organism evidence="4 5">
    <name type="scientific">Microbacterium mangrovi</name>
    <dbReference type="NCBI Taxonomy" id="1348253"/>
    <lineage>
        <taxon>Bacteria</taxon>
        <taxon>Bacillati</taxon>
        <taxon>Actinomycetota</taxon>
        <taxon>Actinomycetes</taxon>
        <taxon>Micrococcales</taxon>
        <taxon>Microbacteriaceae</taxon>
        <taxon>Microbacterium</taxon>
    </lineage>
</organism>